<keyword evidence="3" id="KW-1185">Reference proteome</keyword>
<feature type="region of interest" description="Disordered" evidence="1">
    <location>
        <begin position="16"/>
        <end position="58"/>
    </location>
</feature>
<organism evidence="2 3">
    <name type="scientific">Prevotella melaninogenica</name>
    <dbReference type="NCBI Taxonomy" id="28132"/>
    <lineage>
        <taxon>Bacteria</taxon>
        <taxon>Pseudomonadati</taxon>
        <taxon>Bacteroidota</taxon>
        <taxon>Bacteroidia</taxon>
        <taxon>Bacteroidales</taxon>
        <taxon>Prevotellaceae</taxon>
        <taxon>Prevotella</taxon>
    </lineage>
</organism>
<proteinExistence type="predicted"/>
<evidence type="ECO:0000256" key="1">
    <source>
        <dbReference type="SAM" id="MobiDB-lite"/>
    </source>
</evidence>
<reference evidence="2 3" key="1">
    <citation type="submission" date="2021-07" db="EMBL/GenBank/DDBJ databases">
        <title>Genomic diversity and antimicrobial resistance of Prevotella spp. isolated from chronic lung disease airways.</title>
        <authorList>
            <person name="Webb K.A."/>
            <person name="Olagoke O.S."/>
            <person name="Baird T."/>
            <person name="Neill J."/>
            <person name="Pham A."/>
            <person name="Wells T.J."/>
            <person name="Ramsay K.A."/>
            <person name="Bell S.C."/>
            <person name="Sarovich D.S."/>
            <person name="Price E.P."/>
        </authorList>
    </citation>
    <scope>NUCLEOTIDE SEQUENCE [LARGE SCALE GENOMIC DNA]</scope>
    <source>
        <strain evidence="2 3">SCHI0027.S.6</strain>
    </source>
</reference>
<accession>A0ABS6Y7J1</accession>
<gene>
    <name evidence="2" type="ORF">KZO77_10580</name>
</gene>
<evidence type="ECO:0000313" key="3">
    <source>
        <dbReference type="Proteomes" id="UP000812077"/>
    </source>
</evidence>
<name>A0ABS6Y7J1_9BACT</name>
<sequence length="121" mass="13383">MAKKNLDSSIKNLMSGLTSSPIETQSSNLSSVEETSPSEVDSSPKKRGPKPRKEKTEQISTVVLKSDMDKLRAVCQIEGCAIKDIIGAGISGFLRRYEKKYGEIKVNKQLHGRINDIIDNF</sequence>
<feature type="compositionally biased region" description="Polar residues" evidence="1">
    <location>
        <begin position="16"/>
        <end position="41"/>
    </location>
</feature>
<dbReference type="EMBL" id="JAHXCP010000023">
    <property type="protein sequence ID" value="MBW4755464.1"/>
    <property type="molecule type" value="Genomic_DNA"/>
</dbReference>
<protein>
    <submittedName>
        <fullName evidence="2">Uncharacterized protein</fullName>
    </submittedName>
</protein>
<comment type="caution">
    <text evidence="2">The sequence shown here is derived from an EMBL/GenBank/DDBJ whole genome shotgun (WGS) entry which is preliminary data.</text>
</comment>
<dbReference type="Proteomes" id="UP000812077">
    <property type="component" value="Unassembled WGS sequence"/>
</dbReference>
<dbReference type="RefSeq" id="WP_219433921.1">
    <property type="nucleotide sequence ID" value="NZ_JAHXCP010000023.1"/>
</dbReference>
<evidence type="ECO:0000313" key="2">
    <source>
        <dbReference type="EMBL" id="MBW4755464.1"/>
    </source>
</evidence>